<dbReference type="AlphaFoldDB" id="A0A7L7L1L1"/>
<evidence type="ECO:0000313" key="1">
    <source>
        <dbReference type="EMBL" id="QMU26676.1"/>
    </source>
</evidence>
<gene>
    <name evidence="1" type="ORF">HUW48_00910</name>
</gene>
<proteinExistence type="predicted"/>
<keyword evidence="2" id="KW-1185">Reference proteome</keyword>
<reference evidence="1 2" key="2">
    <citation type="submission" date="2020-08" db="EMBL/GenBank/DDBJ databases">
        <title>Adhaeribacter dokdonensis sp. nov., isolated from the rhizosphere of Elymus tsukushiensis, a plant native to the Dokdo Islands, Republic of Korea.</title>
        <authorList>
            <person name="Ghim S.Y."/>
        </authorList>
    </citation>
    <scope>NUCLEOTIDE SEQUENCE [LARGE SCALE GENOMIC DNA]</scope>
    <source>
        <strain evidence="1 2">KUDC8001</strain>
    </source>
</reference>
<reference evidence="1 2" key="1">
    <citation type="submission" date="2020-06" db="EMBL/GenBank/DDBJ databases">
        <authorList>
            <person name="Hwang Y.J."/>
        </authorList>
    </citation>
    <scope>NUCLEOTIDE SEQUENCE [LARGE SCALE GENOMIC DNA]</scope>
    <source>
        <strain evidence="1 2">KUDC8001</strain>
    </source>
</reference>
<accession>A0A7L7L1L1</accession>
<sequence length="50" mass="5439">MVLAFCLSVSLGSILFWQAVKLKAAKSKQIADFFIAVKAMAENLFSKCIG</sequence>
<name>A0A7L7L1L1_9BACT</name>
<evidence type="ECO:0000313" key="2">
    <source>
        <dbReference type="Proteomes" id="UP000514509"/>
    </source>
</evidence>
<protein>
    <submittedName>
        <fullName evidence="1">Uncharacterized protein</fullName>
    </submittedName>
</protein>
<dbReference type="KEGG" id="add:HUW48_00910"/>
<organism evidence="1 2">
    <name type="scientific">Adhaeribacter radiodurans</name>
    <dbReference type="NCBI Taxonomy" id="2745197"/>
    <lineage>
        <taxon>Bacteria</taxon>
        <taxon>Pseudomonadati</taxon>
        <taxon>Bacteroidota</taxon>
        <taxon>Cytophagia</taxon>
        <taxon>Cytophagales</taxon>
        <taxon>Hymenobacteraceae</taxon>
        <taxon>Adhaeribacter</taxon>
    </lineage>
</organism>
<dbReference type="RefSeq" id="WP_182413880.1">
    <property type="nucleotide sequence ID" value="NZ_CP055153.1"/>
</dbReference>
<dbReference type="EMBL" id="CP055153">
    <property type="protein sequence ID" value="QMU26676.1"/>
    <property type="molecule type" value="Genomic_DNA"/>
</dbReference>
<dbReference type="Proteomes" id="UP000514509">
    <property type="component" value="Chromosome"/>
</dbReference>